<dbReference type="Pfam" id="PF07690">
    <property type="entry name" value="MFS_1"/>
    <property type="match status" value="1"/>
</dbReference>
<dbReference type="RefSeq" id="WP_189391216.1">
    <property type="nucleotide sequence ID" value="NZ_BMZN01000001.1"/>
</dbReference>
<keyword evidence="2" id="KW-0813">Transport</keyword>
<feature type="transmembrane region" description="Helical" evidence="7">
    <location>
        <begin position="385"/>
        <end position="407"/>
    </location>
</feature>
<dbReference type="GO" id="GO:0016020">
    <property type="term" value="C:membrane"/>
    <property type="evidence" value="ECO:0007669"/>
    <property type="project" value="UniProtKB-SubCell"/>
</dbReference>
<protein>
    <submittedName>
        <fullName evidence="8">MFS transporter</fullName>
    </submittedName>
</protein>
<evidence type="ECO:0000256" key="5">
    <source>
        <dbReference type="ARBA" id="ARBA00023136"/>
    </source>
</evidence>
<feature type="transmembrane region" description="Helical" evidence="7">
    <location>
        <begin position="256"/>
        <end position="275"/>
    </location>
</feature>
<dbReference type="AlphaFoldDB" id="A0A8H9IJG8"/>
<feature type="transmembrane region" description="Helical" evidence="7">
    <location>
        <begin position="511"/>
        <end position="531"/>
    </location>
</feature>
<dbReference type="EMBL" id="BMZN01000001">
    <property type="protein sequence ID" value="GHC40375.1"/>
    <property type="molecule type" value="Genomic_DNA"/>
</dbReference>
<sequence>MSQYIKPHPHWEDHEKPFMPGSPSAPHHESHIRVAYGLVAILVGLTGGLGNALVSVNLPTLQGELGLTPSEVAWLPAAYAMVNITANLLVFKFRQQYGMRLFAEIGLGLYAVLALLHLSIDSAESLILLRGASGFSGAAASTLGVLYMLQAFPRRLLGKALVLGVSITQLATPLAWVLSPSLIELGNWHGLYSFEAGMALCAFAAVVLLKLPPGYQIKAFEKLDFLAFALFAPAAGLLIAFLTQGYIRWWFNDTNLAWMAIGSLFLFTLCSFLEYHRVNPLVKVRWLAQGSTIYFAVGAMILRFITTEQNYGMVNMLRTLGMGSEQMQPLFWVVFLGIVCGIALSAVTFGPRTILVQVFTAILLIGISSFMDFGRTSMDRPHDFFYSQFVLSIGAGMFMGPLVMIGFKQAFKYGPDHIVTFIVLLNVTQTLGGLLGTATLSTFEQQRQQHHYAAIVSHLNVADPLVANRLKQQQLAVGSVITDPVLRAATGTAQLAQTARREANVRAYNDVFLLIGILATGFLLWPVLLAAGPAIQSRRANAASGTSSHSST</sequence>
<keyword evidence="5 7" id="KW-0472">Membrane</keyword>
<evidence type="ECO:0000256" key="6">
    <source>
        <dbReference type="SAM" id="MobiDB-lite"/>
    </source>
</evidence>
<name>A0A8H9IJG8_9BURK</name>
<comment type="caution">
    <text evidence="8">The sequence shown here is derived from an EMBL/GenBank/DDBJ whole genome shotgun (WGS) entry which is preliminary data.</text>
</comment>
<feature type="transmembrane region" description="Helical" evidence="7">
    <location>
        <begin position="34"/>
        <end position="53"/>
    </location>
</feature>
<feature type="transmembrane region" description="Helical" evidence="7">
    <location>
        <begin position="126"/>
        <end position="149"/>
    </location>
</feature>
<feature type="transmembrane region" description="Helical" evidence="7">
    <location>
        <begin position="419"/>
        <end position="440"/>
    </location>
</feature>
<feature type="transmembrane region" description="Helical" evidence="7">
    <location>
        <begin position="326"/>
        <end position="347"/>
    </location>
</feature>
<dbReference type="PANTHER" id="PTHR42718">
    <property type="entry name" value="MAJOR FACILITATOR SUPERFAMILY MULTIDRUG TRANSPORTER MFSC"/>
    <property type="match status" value="1"/>
</dbReference>
<evidence type="ECO:0000256" key="4">
    <source>
        <dbReference type="ARBA" id="ARBA00022989"/>
    </source>
</evidence>
<comment type="subcellular location">
    <subcellularLocation>
        <location evidence="1">Membrane</location>
        <topology evidence="1">Multi-pass membrane protein</topology>
    </subcellularLocation>
</comment>
<keyword evidence="4 7" id="KW-1133">Transmembrane helix</keyword>
<proteinExistence type="predicted"/>
<evidence type="ECO:0000256" key="3">
    <source>
        <dbReference type="ARBA" id="ARBA00022692"/>
    </source>
</evidence>
<feature type="transmembrane region" description="Helical" evidence="7">
    <location>
        <begin position="354"/>
        <end position="373"/>
    </location>
</feature>
<organism evidence="8 9">
    <name type="scientific">Alcaligenes pakistanensis</name>
    <dbReference type="NCBI Taxonomy" id="1482717"/>
    <lineage>
        <taxon>Bacteria</taxon>
        <taxon>Pseudomonadati</taxon>
        <taxon>Pseudomonadota</taxon>
        <taxon>Betaproteobacteria</taxon>
        <taxon>Burkholderiales</taxon>
        <taxon>Alcaligenaceae</taxon>
        <taxon>Alcaligenes</taxon>
    </lineage>
</organism>
<feature type="transmembrane region" description="Helical" evidence="7">
    <location>
        <begin position="102"/>
        <end position="120"/>
    </location>
</feature>
<keyword evidence="3 7" id="KW-0812">Transmembrane</keyword>
<evidence type="ECO:0000256" key="2">
    <source>
        <dbReference type="ARBA" id="ARBA00022448"/>
    </source>
</evidence>
<evidence type="ECO:0000256" key="1">
    <source>
        <dbReference type="ARBA" id="ARBA00004141"/>
    </source>
</evidence>
<dbReference type="Proteomes" id="UP000608923">
    <property type="component" value="Unassembled WGS sequence"/>
</dbReference>
<evidence type="ECO:0000256" key="7">
    <source>
        <dbReference type="SAM" id="Phobius"/>
    </source>
</evidence>
<dbReference type="InterPro" id="IPR011701">
    <property type="entry name" value="MFS"/>
</dbReference>
<accession>A0A8H9IJG8</accession>
<reference evidence="9" key="1">
    <citation type="journal article" date="2019" name="Int. J. Syst. Evol. Microbiol.">
        <title>The Global Catalogue of Microorganisms (GCM) 10K type strain sequencing project: providing services to taxonomists for standard genome sequencing and annotation.</title>
        <authorList>
            <consortium name="The Broad Institute Genomics Platform"/>
            <consortium name="The Broad Institute Genome Sequencing Center for Infectious Disease"/>
            <person name="Wu L."/>
            <person name="Ma J."/>
        </authorList>
    </citation>
    <scope>NUCLEOTIDE SEQUENCE [LARGE SCALE GENOMIC DNA]</scope>
    <source>
        <strain evidence="9">KCTC 42083</strain>
    </source>
</reference>
<evidence type="ECO:0000313" key="9">
    <source>
        <dbReference type="Proteomes" id="UP000608923"/>
    </source>
</evidence>
<dbReference type="SUPFAM" id="SSF103473">
    <property type="entry name" value="MFS general substrate transporter"/>
    <property type="match status" value="1"/>
</dbReference>
<feature type="region of interest" description="Disordered" evidence="6">
    <location>
        <begin position="1"/>
        <end position="26"/>
    </location>
</feature>
<feature type="transmembrane region" description="Helical" evidence="7">
    <location>
        <begin position="156"/>
        <end position="178"/>
    </location>
</feature>
<feature type="transmembrane region" description="Helical" evidence="7">
    <location>
        <begin position="223"/>
        <end position="244"/>
    </location>
</feature>
<feature type="transmembrane region" description="Helical" evidence="7">
    <location>
        <begin position="190"/>
        <end position="211"/>
    </location>
</feature>
<dbReference type="InterPro" id="IPR036259">
    <property type="entry name" value="MFS_trans_sf"/>
</dbReference>
<dbReference type="Gene3D" id="1.20.1250.20">
    <property type="entry name" value="MFS general substrate transporter like domains"/>
    <property type="match status" value="1"/>
</dbReference>
<evidence type="ECO:0000313" key="8">
    <source>
        <dbReference type="EMBL" id="GHC40375.1"/>
    </source>
</evidence>
<feature type="transmembrane region" description="Helical" evidence="7">
    <location>
        <begin position="287"/>
        <end position="306"/>
    </location>
</feature>
<gene>
    <name evidence="8" type="primary">emrB</name>
    <name evidence="8" type="ORF">GCM10010096_08590</name>
</gene>
<dbReference type="GO" id="GO:0022857">
    <property type="term" value="F:transmembrane transporter activity"/>
    <property type="evidence" value="ECO:0007669"/>
    <property type="project" value="InterPro"/>
</dbReference>
<dbReference type="PANTHER" id="PTHR42718:SF9">
    <property type="entry name" value="MAJOR FACILITATOR SUPERFAMILY MULTIDRUG TRANSPORTER MFSC"/>
    <property type="match status" value="1"/>
</dbReference>
<feature type="transmembrane region" description="Helical" evidence="7">
    <location>
        <begin position="73"/>
        <end position="90"/>
    </location>
</feature>
<keyword evidence="9" id="KW-1185">Reference proteome</keyword>